<evidence type="ECO:0000313" key="3">
    <source>
        <dbReference type="EMBL" id="SOD56473.1"/>
    </source>
</evidence>
<dbReference type="SUPFAM" id="SSF55874">
    <property type="entry name" value="ATPase domain of HSP90 chaperone/DNA topoisomerase II/histidine kinase"/>
    <property type="match status" value="1"/>
</dbReference>
<keyword evidence="3" id="KW-0418">Kinase</keyword>
<dbReference type="InterPro" id="IPR050640">
    <property type="entry name" value="Bact_2-comp_sensor_kinase"/>
</dbReference>
<keyword evidence="1" id="KW-0472">Membrane</keyword>
<dbReference type="PANTHER" id="PTHR34220:SF7">
    <property type="entry name" value="SENSOR HISTIDINE KINASE YPDA"/>
    <property type="match status" value="1"/>
</dbReference>
<sequence length="340" mass="36776">MKPTEPTSPLDALWQAPVIAWAMLAGEGVAAVLALAPGTSDNRWVAFGLISLVVQWVALGTLGGLYAGRRWLARLRPTYVAYLALAMLLLASWLICGLGWLLLGELWPTTTQEAQRMFLRISGITLTVGLMGLAAFQNHWRTRQMAVRAKQAELEALQARIRPHFLFNTLNTAAALVHQRPDATERLLLDLADLFRAALGGPAEVALADELALTRHYLEIESLRFGDRLRVNWRLPENLPPIPIPTLSIQPLVENAIRHGVEPTASGGEITIEVAITAGTVNVIVTNPLPGSGPLNGSGHHVGLSSARARVLAMTRGLGRLETAIADGHYTATITLPMPH</sequence>
<protein>
    <submittedName>
        <fullName evidence="3">Two-component system, LytT family, sensor histidine kinase AlgZ</fullName>
    </submittedName>
</protein>
<dbReference type="InterPro" id="IPR010559">
    <property type="entry name" value="Sig_transdc_His_kin_internal"/>
</dbReference>
<dbReference type="AlphaFoldDB" id="A0A286DCW5"/>
<dbReference type="OrthoDB" id="2514702at2"/>
<dbReference type="Gene3D" id="3.30.565.10">
    <property type="entry name" value="Histidine kinase-like ATPase, C-terminal domain"/>
    <property type="match status" value="1"/>
</dbReference>
<dbReference type="EMBL" id="OCND01000010">
    <property type="protein sequence ID" value="SOD56473.1"/>
    <property type="molecule type" value="Genomic_DNA"/>
</dbReference>
<dbReference type="GO" id="GO:0000155">
    <property type="term" value="F:phosphorelay sensor kinase activity"/>
    <property type="evidence" value="ECO:0007669"/>
    <property type="project" value="InterPro"/>
</dbReference>
<evidence type="ECO:0000259" key="2">
    <source>
        <dbReference type="Pfam" id="PF06580"/>
    </source>
</evidence>
<feature type="domain" description="Signal transduction histidine kinase internal region" evidence="2">
    <location>
        <begin position="152"/>
        <end position="229"/>
    </location>
</feature>
<feature type="transmembrane region" description="Helical" evidence="1">
    <location>
        <begin position="79"/>
        <end position="102"/>
    </location>
</feature>
<organism evidence="3 4">
    <name type="scientific">Pseudoxanthomonas wuyuanensis</name>
    <dbReference type="NCBI Taxonomy" id="1073196"/>
    <lineage>
        <taxon>Bacteria</taxon>
        <taxon>Pseudomonadati</taxon>
        <taxon>Pseudomonadota</taxon>
        <taxon>Gammaproteobacteria</taxon>
        <taxon>Lysobacterales</taxon>
        <taxon>Lysobacteraceae</taxon>
        <taxon>Pseudoxanthomonas</taxon>
    </lineage>
</organism>
<proteinExistence type="predicted"/>
<dbReference type="InterPro" id="IPR036890">
    <property type="entry name" value="HATPase_C_sf"/>
</dbReference>
<dbReference type="Proteomes" id="UP000219374">
    <property type="component" value="Unassembled WGS sequence"/>
</dbReference>
<dbReference type="RefSeq" id="WP_097123150.1">
    <property type="nucleotide sequence ID" value="NZ_OCND01000010.1"/>
</dbReference>
<keyword evidence="3" id="KW-0808">Transferase</keyword>
<keyword evidence="1" id="KW-0812">Transmembrane</keyword>
<feature type="transmembrane region" description="Helical" evidence="1">
    <location>
        <begin position="12"/>
        <end position="38"/>
    </location>
</feature>
<feature type="transmembrane region" description="Helical" evidence="1">
    <location>
        <begin position="44"/>
        <end position="67"/>
    </location>
</feature>
<dbReference type="PANTHER" id="PTHR34220">
    <property type="entry name" value="SENSOR HISTIDINE KINASE YPDA"/>
    <property type="match status" value="1"/>
</dbReference>
<reference evidence="3 4" key="1">
    <citation type="submission" date="2017-09" db="EMBL/GenBank/DDBJ databases">
        <authorList>
            <person name="Ehlers B."/>
            <person name="Leendertz F.H."/>
        </authorList>
    </citation>
    <scope>NUCLEOTIDE SEQUENCE [LARGE SCALE GENOMIC DNA]</scope>
    <source>
        <strain evidence="3 4">CGMCC 1.10978</strain>
    </source>
</reference>
<name>A0A286DCW5_9GAMM</name>
<keyword evidence="1" id="KW-1133">Transmembrane helix</keyword>
<accession>A0A286DCW5</accession>
<evidence type="ECO:0000256" key="1">
    <source>
        <dbReference type="SAM" id="Phobius"/>
    </source>
</evidence>
<feature type="transmembrane region" description="Helical" evidence="1">
    <location>
        <begin position="117"/>
        <end position="136"/>
    </location>
</feature>
<gene>
    <name evidence="3" type="ORF">SAMN06296416_1108</name>
</gene>
<keyword evidence="4" id="KW-1185">Reference proteome</keyword>
<dbReference type="GO" id="GO:0016020">
    <property type="term" value="C:membrane"/>
    <property type="evidence" value="ECO:0007669"/>
    <property type="project" value="InterPro"/>
</dbReference>
<evidence type="ECO:0000313" key="4">
    <source>
        <dbReference type="Proteomes" id="UP000219374"/>
    </source>
</evidence>
<dbReference type="Pfam" id="PF06580">
    <property type="entry name" value="His_kinase"/>
    <property type="match status" value="1"/>
</dbReference>